<feature type="region of interest" description="Disordered" evidence="1">
    <location>
        <begin position="65"/>
        <end position="84"/>
    </location>
</feature>
<proteinExistence type="predicted"/>
<evidence type="ECO:0000256" key="1">
    <source>
        <dbReference type="SAM" id="MobiDB-lite"/>
    </source>
</evidence>
<dbReference type="HOGENOM" id="CLU_785861_0_0_1"/>
<dbReference type="KEGG" id="dpx:DAPPUDRAFT_249024"/>
<gene>
    <name evidence="2" type="ORF">DAPPUDRAFT_249024</name>
</gene>
<feature type="region of interest" description="Disordered" evidence="1">
    <location>
        <begin position="18"/>
        <end position="40"/>
    </location>
</feature>
<name>E9GVP6_DAPPU</name>
<keyword evidence="3" id="KW-1185">Reference proteome</keyword>
<feature type="compositionally biased region" description="Polar residues" evidence="1">
    <location>
        <begin position="201"/>
        <end position="211"/>
    </location>
</feature>
<reference evidence="2 3" key="1">
    <citation type="journal article" date="2011" name="Science">
        <title>The ecoresponsive genome of Daphnia pulex.</title>
        <authorList>
            <person name="Colbourne J.K."/>
            <person name="Pfrender M.E."/>
            <person name="Gilbert D."/>
            <person name="Thomas W.K."/>
            <person name="Tucker A."/>
            <person name="Oakley T.H."/>
            <person name="Tokishita S."/>
            <person name="Aerts A."/>
            <person name="Arnold G.J."/>
            <person name="Basu M.K."/>
            <person name="Bauer D.J."/>
            <person name="Caceres C.E."/>
            <person name="Carmel L."/>
            <person name="Casola C."/>
            <person name="Choi J.H."/>
            <person name="Detter J.C."/>
            <person name="Dong Q."/>
            <person name="Dusheyko S."/>
            <person name="Eads B.D."/>
            <person name="Frohlich T."/>
            <person name="Geiler-Samerotte K.A."/>
            <person name="Gerlach D."/>
            <person name="Hatcher P."/>
            <person name="Jogdeo S."/>
            <person name="Krijgsveld J."/>
            <person name="Kriventseva E.V."/>
            <person name="Kultz D."/>
            <person name="Laforsch C."/>
            <person name="Lindquist E."/>
            <person name="Lopez J."/>
            <person name="Manak J.R."/>
            <person name="Muller J."/>
            <person name="Pangilinan J."/>
            <person name="Patwardhan R.P."/>
            <person name="Pitluck S."/>
            <person name="Pritham E.J."/>
            <person name="Rechtsteiner A."/>
            <person name="Rho M."/>
            <person name="Rogozin I.B."/>
            <person name="Sakarya O."/>
            <person name="Salamov A."/>
            <person name="Schaack S."/>
            <person name="Shapiro H."/>
            <person name="Shiga Y."/>
            <person name="Skalitzky C."/>
            <person name="Smith Z."/>
            <person name="Souvorov A."/>
            <person name="Sung W."/>
            <person name="Tang Z."/>
            <person name="Tsuchiya D."/>
            <person name="Tu H."/>
            <person name="Vos H."/>
            <person name="Wang M."/>
            <person name="Wolf Y.I."/>
            <person name="Yamagata H."/>
            <person name="Yamada T."/>
            <person name="Ye Y."/>
            <person name="Shaw J.R."/>
            <person name="Andrews J."/>
            <person name="Crease T.J."/>
            <person name="Tang H."/>
            <person name="Lucas S.M."/>
            <person name="Robertson H.M."/>
            <person name="Bork P."/>
            <person name="Koonin E.V."/>
            <person name="Zdobnov E.M."/>
            <person name="Grigoriev I.V."/>
            <person name="Lynch M."/>
            <person name="Boore J.L."/>
        </authorList>
    </citation>
    <scope>NUCLEOTIDE SEQUENCE [LARGE SCALE GENOMIC DNA]</scope>
</reference>
<dbReference type="AlphaFoldDB" id="E9GVP6"/>
<feature type="compositionally biased region" description="Polar residues" evidence="1">
    <location>
        <begin position="18"/>
        <end position="36"/>
    </location>
</feature>
<feature type="region of interest" description="Disordered" evidence="1">
    <location>
        <begin position="184"/>
        <end position="247"/>
    </location>
</feature>
<evidence type="ECO:0000313" key="2">
    <source>
        <dbReference type="EMBL" id="EFX76489.1"/>
    </source>
</evidence>
<dbReference type="EMBL" id="GL732568">
    <property type="protein sequence ID" value="EFX76489.1"/>
    <property type="molecule type" value="Genomic_DNA"/>
</dbReference>
<feature type="compositionally biased region" description="Basic and acidic residues" evidence="1">
    <location>
        <begin position="188"/>
        <end position="198"/>
    </location>
</feature>
<accession>E9GVP6</accession>
<sequence>MGFLDFLSSVFLKKEPTPSTFVKRQKQASLQYPNNDQSRHSDMYAYQNQNTDEMNEYQLNWTYEEPKQHQQPPQNGKQYCEENPNNPTPYFQYLPSYYDPEPPIPRAEPSRCNACPQIAARIQQLEDRIQTSWHNNRELWKQLNQIQNEKIQMEESVNKESFNPCRIVKNDRLKRVTLPFCSSADIPDEIKNDPRSWDDNYVNQPNVTSVRIPSKPDMSHPKKSGVQTLNNNSKPPQNLPNPVQKQQNYYKPPHVIWDNQRKLWMDVNNPLADFAEPSQQQFLALLATQATEKKWNAYVKQTSSGTQSAEPNCSNQMNGQFPSTPMTSTSSNFRFSYEVDASHTCQSHYSEDV</sequence>
<organism evidence="2 3">
    <name type="scientific">Daphnia pulex</name>
    <name type="common">Water flea</name>
    <dbReference type="NCBI Taxonomy" id="6669"/>
    <lineage>
        <taxon>Eukaryota</taxon>
        <taxon>Metazoa</taxon>
        <taxon>Ecdysozoa</taxon>
        <taxon>Arthropoda</taxon>
        <taxon>Crustacea</taxon>
        <taxon>Branchiopoda</taxon>
        <taxon>Diplostraca</taxon>
        <taxon>Cladocera</taxon>
        <taxon>Anomopoda</taxon>
        <taxon>Daphniidae</taxon>
        <taxon>Daphnia</taxon>
    </lineage>
</organism>
<dbReference type="InParanoid" id="E9GVP6"/>
<feature type="compositionally biased region" description="Polar residues" evidence="1">
    <location>
        <begin position="225"/>
        <end position="247"/>
    </location>
</feature>
<evidence type="ECO:0000313" key="3">
    <source>
        <dbReference type="Proteomes" id="UP000000305"/>
    </source>
</evidence>
<protein>
    <submittedName>
        <fullName evidence="2">Uncharacterized protein</fullName>
    </submittedName>
</protein>
<dbReference type="Proteomes" id="UP000000305">
    <property type="component" value="Unassembled WGS sequence"/>
</dbReference>
<feature type="compositionally biased region" description="Polar residues" evidence="1">
    <location>
        <begin position="69"/>
        <end position="84"/>
    </location>
</feature>